<evidence type="ECO:0000256" key="9">
    <source>
        <dbReference type="ARBA" id="ARBA00023285"/>
    </source>
</evidence>
<evidence type="ECO:0000256" key="3">
    <source>
        <dbReference type="ARBA" id="ARBA00022490"/>
    </source>
</evidence>
<dbReference type="PROSITE" id="PS00758">
    <property type="entry name" value="ARGE_DAPE_CPG2_1"/>
    <property type="match status" value="1"/>
</dbReference>
<dbReference type="PANTHER" id="PTHR43808:SF31">
    <property type="entry name" value="N-ACETYL-L-CITRULLINE DEACETYLASE"/>
    <property type="match status" value="1"/>
</dbReference>
<dbReference type="InterPro" id="IPR001261">
    <property type="entry name" value="ArgE/DapE_CS"/>
</dbReference>
<keyword evidence="8" id="KW-0862">Zinc</keyword>
<evidence type="ECO:0000256" key="2">
    <source>
        <dbReference type="ARBA" id="ARBA00005691"/>
    </source>
</evidence>
<keyword evidence="12" id="KW-1185">Reference proteome</keyword>
<evidence type="ECO:0000256" key="1">
    <source>
        <dbReference type="ARBA" id="ARBA00001947"/>
    </source>
</evidence>
<dbReference type="GO" id="GO:0046872">
    <property type="term" value="F:metal ion binding"/>
    <property type="evidence" value="ECO:0007669"/>
    <property type="project" value="UniProtKB-KW"/>
</dbReference>
<evidence type="ECO:0000256" key="5">
    <source>
        <dbReference type="ARBA" id="ARBA00022605"/>
    </source>
</evidence>
<dbReference type="NCBIfam" id="NF005710">
    <property type="entry name" value="PRK07522.1"/>
    <property type="match status" value="1"/>
</dbReference>
<dbReference type="GO" id="GO:0006526">
    <property type="term" value="P:L-arginine biosynthetic process"/>
    <property type="evidence" value="ECO:0007669"/>
    <property type="project" value="UniProtKB-KW"/>
</dbReference>
<keyword evidence="5" id="KW-0028">Amino-acid biosynthesis</keyword>
<comment type="cofactor">
    <cofactor evidence="1">
        <name>Zn(2+)</name>
        <dbReference type="ChEBI" id="CHEBI:29105"/>
    </cofactor>
</comment>
<dbReference type="CDD" id="cd03894">
    <property type="entry name" value="M20_ArgE"/>
    <property type="match status" value="1"/>
</dbReference>
<evidence type="ECO:0000256" key="7">
    <source>
        <dbReference type="ARBA" id="ARBA00022801"/>
    </source>
</evidence>
<evidence type="ECO:0000313" key="12">
    <source>
        <dbReference type="Proteomes" id="UP000198307"/>
    </source>
</evidence>
<dbReference type="InterPro" id="IPR002933">
    <property type="entry name" value="Peptidase_M20"/>
</dbReference>
<dbReference type="Proteomes" id="UP000198307">
    <property type="component" value="Unassembled WGS sequence"/>
</dbReference>
<keyword evidence="6" id="KW-0479">Metal-binding</keyword>
<reference evidence="11 12" key="1">
    <citation type="submission" date="2017-07" db="EMBL/GenBank/DDBJ databases">
        <authorList>
            <person name="Sun Z.S."/>
            <person name="Albrecht U."/>
            <person name="Echele G."/>
            <person name="Lee C.C."/>
        </authorList>
    </citation>
    <scope>NUCLEOTIDE SEQUENCE [LARGE SCALE GENOMIC DNA]</scope>
    <source>
        <strain evidence="11 12">DSM 14827</strain>
    </source>
</reference>
<protein>
    <submittedName>
        <fullName evidence="11">Acetylornithine deacetylase</fullName>
    </submittedName>
</protein>
<sequence>MEPHAATLKILDRLIGFPTVSADSNLGLIGYAEGLLQDAGFHTQRMPNTEGGKAGLVARLGADGPGGVLLSAHSDVVPVEGQTWTRPPFRLTREGDRLFGRGTTDMKGFLAAMLSAAGRAGNISQPLMLAISYDEEVGCRGIRQMMPEFAALGWQPDLCIVGEPTSMQPAIGHKGKAAYMARCRGVAGHSSMAPRYVNALHLAADFLAALRQEQQAFATGGVLDEAYDVPCSTVHAGRMQGGVALNIVPDHASLEFELRHLPQDDPDAFLARLRQSADGIIAPFTASHPEAGIEIEVSNSYPGLAMAADHPAVARVVALSGSRQITKVAYGTEAGYFAQLGIPTVVCGPGDMEGQGHKPDEYLSVAQLGECDRMMDRILTQLTPV</sequence>
<dbReference type="InterPro" id="IPR036264">
    <property type="entry name" value="Bact_exopeptidase_dim_dom"/>
</dbReference>
<name>A0A239PV68_9RHOB</name>
<keyword evidence="7" id="KW-0378">Hydrolase</keyword>
<dbReference type="AlphaFoldDB" id="A0A239PV68"/>
<evidence type="ECO:0000313" key="11">
    <source>
        <dbReference type="EMBL" id="SNT74018.1"/>
    </source>
</evidence>
<dbReference type="PANTHER" id="PTHR43808">
    <property type="entry name" value="ACETYLORNITHINE DEACETYLASE"/>
    <property type="match status" value="1"/>
</dbReference>
<dbReference type="InterPro" id="IPR050072">
    <property type="entry name" value="Peptidase_M20A"/>
</dbReference>
<dbReference type="OrthoDB" id="9809784at2"/>
<keyword evidence="4" id="KW-0055">Arginine biosynthesis</keyword>
<accession>A0A239PV68</accession>
<dbReference type="Gene3D" id="3.30.70.360">
    <property type="match status" value="1"/>
</dbReference>
<dbReference type="NCBIfam" id="TIGR01892">
    <property type="entry name" value="AcOrn-deacetyl"/>
    <property type="match status" value="1"/>
</dbReference>
<organism evidence="11 12">
    <name type="scientific">Paracoccus seriniphilus</name>
    <dbReference type="NCBI Taxonomy" id="184748"/>
    <lineage>
        <taxon>Bacteria</taxon>
        <taxon>Pseudomonadati</taxon>
        <taxon>Pseudomonadota</taxon>
        <taxon>Alphaproteobacteria</taxon>
        <taxon>Rhodobacterales</taxon>
        <taxon>Paracoccaceae</taxon>
        <taxon>Paracoccus</taxon>
    </lineage>
</organism>
<keyword evidence="3" id="KW-0963">Cytoplasm</keyword>
<dbReference type="SUPFAM" id="SSF53187">
    <property type="entry name" value="Zn-dependent exopeptidases"/>
    <property type="match status" value="1"/>
</dbReference>
<gene>
    <name evidence="11" type="ORF">SAMN05444959_106199</name>
</gene>
<dbReference type="Pfam" id="PF07687">
    <property type="entry name" value="M20_dimer"/>
    <property type="match status" value="1"/>
</dbReference>
<dbReference type="RefSeq" id="WP_089344372.1">
    <property type="nucleotide sequence ID" value="NZ_CP067130.1"/>
</dbReference>
<dbReference type="Pfam" id="PF01546">
    <property type="entry name" value="Peptidase_M20"/>
    <property type="match status" value="1"/>
</dbReference>
<evidence type="ECO:0000256" key="4">
    <source>
        <dbReference type="ARBA" id="ARBA00022571"/>
    </source>
</evidence>
<dbReference type="SUPFAM" id="SSF55031">
    <property type="entry name" value="Bacterial exopeptidase dimerisation domain"/>
    <property type="match status" value="1"/>
</dbReference>
<evidence type="ECO:0000256" key="6">
    <source>
        <dbReference type="ARBA" id="ARBA00022723"/>
    </source>
</evidence>
<dbReference type="PROSITE" id="PS00759">
    <property type="entry name" value="ARGE_DAPE_CPG2_2"/>
    <property type="match status" value="1"/>
</dbReference>
<dbReference type="InterPro" id="IPR010169">
    <property type="entry name" value="AcOrn-deacetyl"/>
</dbReference>
<evidence type="ECO:0000259" key="10">
    <source>
        <dbReference type="Pfam" id="PF07687"/>
    </source>
</evidence>
<proteinExistence type="inferred from homology"/>
<feature type="domain" description="Peptidase M20 dimerisation" evidence="10">
    <location>
        <begin position="171"/>
        <end position="275"/>
    </location>
</feature>
<evidence type="ECO:0000256" key="8">
    <source>
        <dbReference type="ARBA" id="ARBA00022833"/>
    </source>
</evidence>
<dbReference type="InterPro" id="IPR011650">
    <property type="entry name" value="Peptidase_M20_dimer"/>
</dbReference>
<keyword evidence="9" id="KW-0170">Cobalt</keyword>
<comment type="similarity">
    <text evidence="2">Belongs to the peptidase M20A family. ArgE subfamily.</text>
</comment>
<dbReference type="EMBL" id="FZQB01000006">
    <property type="protein sequence ID" value="SNT74018.1"/>
    <property type="molecule type" value="Genomic_DNA"/>
</dbReference>
<dbReference type="GO" id="GO:0008777">
    <property type="term" value="F:acetylornithine deacetylase activity"/>
    <property type="evidence" value="ECO:0007669"/>
    <property type="project" value="TreeGrafter"/>
</dbReference>
<dbReference type="Gene3D" id="3.40.630.10">
    <property type="entry name" value="Zn peptidases"/>
    <property type="match status" value="1"/>
</dbReference>